<sequence length="193" mass="22258">MVSNNCRAANCFSVVQLKVTHLLFADDILFFSEFDIRKLRNLKQPSQPDTIPDTCKYTSSKLPWFHIAKLQGQMLDNLFWKMNSGEVGFILVPLLAGRLMGALKILLTDRPMLFVREAWDPLMSTWNILCGLKSYELVEHLFIKCEYTSSFWNQLGEEDNLPQFQSLQSLVNYLILLKTNSKPRTSDPIQHLA</sequence>
<dbReference type="EMBL" id="OZ021742">
    <property type="protein sequence ID" value="CAK9328043.1"/>
    <property type="molecule type" value="Genomic_DNA"/>
</dbReference>
<reference evidence="1 2" key="1">
    <citation type="submission" date="2024-03" db="EMBL/GenBank/DDBJ databases">
        <authorList>
            <person name="Gkanogiannis A."/>
            <person name="Becerra Lopez-Lavalle L."/>
        </authorList>
    </citation>
    <scope>NUCLEOTIDE SEQUENCE [LARGE SCALE GENOMIC DNA]</scope>
</reference>
<organism evidence="1 2">
    <name type="scientific">Citrullus colocynthis</name>
    <name type="common">colocynth</name>
    <dbReference type="NCBI Taxonomy" id="252529"/>
    <lineage>
        <taxon>Eukaryota</taxon>
        <taxon>Viridiplantae</taxon>
        <taxon>Streptophyta</taxon>
        <taxon>Embryophyta</taxon>
        <taxon>Tracheophyta</taxon>
        <taxon>Spermatophyta</taxon>
        <taxon>Magnoliopsida</taxon>
        <taxon>eudicotyledons</taxon>
        <taxon>Gunneridae</taxon>
        <taxon>Pentapetalae</taxon>
        <taxon>rosids</taxon>
        <taxon>fabids</taxon>
        <taxon>Cucurbitales</taxon>
        <taxon>Cucurbitaceae</taxon>
        <taxon>Benincaseae</taxon>
        <taxon>Citrullus</taxon>
    </lineage>
</organism>
<accession>A0ABP0Z7Z3</accession>
<proteinExistence type="predicted"/>
<gene>
    <name evidence="1" type="ORF">CITCOLO1_LOCUS20446</name>
</gene>
<evidence type="ECO:0000313" key="2">
    <source>
        <dbReference type="Proteomes" id="UP001642487"/>
    </source>
</evidence>
<name>A0ABP0Z7Z3_9ROSI</name>
<evidence type="ECO:0008006" key="3">
    <source>
        <dbReference type="Google" id="ProtNLM"/>
    </source>
</evidence>
<protein>
    <recommendedName>
        <fullName evidence="3">Reverse transcriptase domain-containing protein</fullName>
    </recommendedName>
</protein>
<keyword evidence="2" id="KW-1185">Reference proteome</keyword>
<evidence type="ECO:0000313" key="1">
    <source>
        <dbReference type="EMBL" id="CAK9328043.1"/>
    </source>
</evidence>
<dbReference type="Proteomes" id="UP001642487">
    <property type="component" value="Chromosome 8"/>
</dbReference>